<proteinExistence type="predicted"/>
<comment type="caution">
    <text evidence="1">The sequence shown here is derived from an EMBL/GenBank/DDBJ whole genome shotgun (WGS) entry which is preliminary data.</text>
</comment>
<evidence type="ECO:0000313" key="1">
    <source>
        <dbReference type="EMBL" id="GAA1953841.1"/>
    </source>
</evidence>
<reference evidence="2" key="1">
    <citation type="journal article" date="2019" name="Int. J. Syst. Evol. Microbiol.">
        <title>The Global Catalogue of Microorganisms (GCM) 10K type strain sequencing project: providing services to taxonomists for standard genome sequencing and annotation.</title>
        <authorList>
            <consortium name="The Broad Institute Genomics Platform"/>
            <consortium name="The Broad Institute Genome Sequencing Center for Infectious Disease"/>
            <person name="Wu L."/>
            <person name="Ma J."/>
        </authorList>
    </citation>
    <scope>NUCLEOTIDE SEQUENCE [LARGE SCALE GENOMIC DNA]</scope>
    <source>
        <strain evidence="2">JCM 16013</strain>
    </source>
</reference>
<name>A0ABP5BZB3_9ACTN</name>
<protein>
    <submittedName>
        <fullName evidence="1">Uncharacterized protein</fullName>
    </submittedName>
</protein>
<keyword evidence="2" id="KW-1185">Reference proteome</keyword>
<evidence type="ECO:0000313" key="2">
    <source>
        <dbReference type="Proteomes" id="UP001499854"/>
    </source>
</evidence>
<sequence length="285" mass="29921">MAGMSTADPGALGVLLAELIDDAALFPPGDAPIAEAVPAHLVLDASAHSGLLGRFLCPVSKLPDLRPLLDEDEDLRLGLIADTGLDGLLAAFEAVDGDDRLILETAEIRHPAERLDLLEDRLPYGVEAYIEIAPADLRSLLPTLTGRELLHAKLRTGGLTAEAFPTPLAVAEFLVGCADLEVGLKCTAGLHHAVRHTDPETGFTHHGFVNVLLAAARASDGAEIEDVQEVLAVTDATALADAVKALTVEDAARTRDLFHGFGSCSFQEPIDDLTALGLLPGSLND</sequence>
<organism evidence="1 2">
    <name type="scientific">Catenulispora subtropica</name>
    <dbReference type="NCBI Taxonomy" id="450798"/>
    <lineage>
        <taxon>Bacteria</taxon>
        <taxon>Bacillati</taxon>
        <taxon>Actinomycetota</taxon>
        <taxon>Actinomycetes</taxon>
        <taxon>Catenulisporales</taxon>
        <taxon>Catenulisporaceae</taxon>
        <taxon>Catenulispora</taxon>
    </lineage>
</organism>
<gene>
    <name evidence="1" type="ORF">GCM10009838_06460</name>
</gene>
<dbReference type="Proteomes" id="UP001499854">
    <property type="component" value="Unassembled WGS sequence"/>
</dbReference>
<dbReference type="EMBL" id="BAAAQM010000002">
    <property type="protein sequence ID" value="GAA1953841.1"/>
    <property type="molecule type" value="Genomic_DNA"/>
</dbReference>
<accession>A0ABP5BZB3</accession>